<organism evidence="3 4">
    <name type="scientific">Apatococcus lobatus</name>
    <dbReference type="NCBI Taxonomy" id="904363"/>
    <lineage>
        <taxon>Eukaryota</taxon>
        <taxon>Viridiplantae</taxon>
        <taxon>Chlorophyta</taxon>
        <taxon>core chlorophytes</taxon>
        <taxon>Trebouxiophyceae</taxon>
        <taxon>Chlorellales</taxon>
        <taxon>Chlorellaceae</taxon>
        <taxon>Apatococcus</taxon>
    </lineage>
</organism>
<sequence length="269" mass="28596">MRRALAIARLVESSGTAKACLASSTAAGPALDSLSARTAGFEPPQASARPVTTSPASCSPVHIEDEIFCRQRQTIPLGNRIPVFAPDTWVAPSAVVVGDVDLYDKVSIWYGAVLRGDLNSIRIGAWSNIQDKTVIHAARTSPTGLSAATTIGRHVTIGQGCVLRSTNVRANCIIGDRSILMEGSLVEAGSILAPGSVLPPGRLVPKGQLWAGNPARYVRDLSNDEKLAIPSVAKNMFRLVDAHSAEFLPYNFAYVEAEKLRTALEEHAS</sequence>
<evidence type="ECO:0000256" key="2">
    <source>
        <dbReference type="ARBA" id="ARBA00034694"/>
    </source>
</evidence>
<dbReference type="InterPro" id="IPR047324">
    <property type="entry name" value="LbH_gamma_CA-like"/>
</dbReference>
<comment type="caution">
    <text evidence="3">The sequence shown here is derived from an EMBL/GenBank/DDBJ whole genome shotgun (WGS) entry which is preliminary data.</text>
</comment>
<accession>A0AAW1SBI4</accession>
<dbReference type="InterPro" id="IPR050484">
    <property type="entry name" value="Transf_Hexapept/Carb_Anhydrase"/>
</dbReference>
<comment type="similarity">
    <text evidence="1">Belongs to the gamma-class carbonic anhydrase family.</text>
</comment>
<gene>
    <name evidence="3" type="ORF">WJX74_008369</name>
</gene>
<evidence type="ECO:0000313" key="4">
    <source>
        <dbReference type="Proteomes" id="UP001438707"/>
    </source>
</evidence>
<dbReference type="InterPro" id="IPR011004">
    <property type="entry name" value="Trimer_LpxA-like_sf"/>
</dbReference>
<dbReference type="EMBL" id="JALJOS010000002">
    <property type="protein sequence ID" value="KAK9843187.1"/>
    <property type="molecule type" value="Genomic_DNA"/>
</dbReference>
<evidence type="ECO:0000313" key="3">
    <source>
        <dbReference type="EMBL" id="KAK9843187.1"/>
    </source>
</evidence>
<dbReference type="Gene3D" id="2.160.10.10">
    <property type="entry name" value="Hexapeptide repeat proteins"/>
    <property type="match status" value="1"/>
</dbReference>
<name>A0AAW1SBI4_9CHLO</name>
<protein>
    <recommendedName>
        <fullName evidence="5">Gamma carbonic anhydrase</fullName>
    </recommendedName>
</protein>
<evidence type="ECO:0000256" key="1">
    <source>
        <dbReference type="ARBA" id="ARBA00023595"/>
    </source>
</evidence>
<dbReference type="CDD" id="cd04645">
    <property type="entry name" value="LbH_gamma_CA_like"/>
    <property type="match status" value="1"/>
</dbReference>
<dbReference type="GO" id="GO:0031966">
    <property type="term" value="C:mitochondrial membrane"/>
    <property type="evidence" value="ECO:0007669"/>
    <property type="project" value="UniProtKB-SubCell"/>
</dbReference>
<evidence type="ECO:0008006" key="5">
    <source>
        <dbReference type="Google" id="ProtNLM"/>
    </source>
</evidence>
<dbReference type="Proteomes" id="UP001438707">
    <property type="component" value="Unassembled WGS sequence"/>
</dbReference>
<dbReference type="AlphaFoldDB" id="A0AAW1SBI4"/>
<dbReference type="SUPFAM" id="SSF51161">
    <property type="entry name" value="Trimeric LpxA-like enzymes"/>
    <property type="match status" value="1"/>
</dbReference>
<proteinExistence type="inferred from homology"/>
<reference evidence="3 4" key="1">
    <citation type="journal article" date="2024" name="Nat. Commun.">
        <title>Phylogenomics reveals the evolutionary origins of lichenization in chlorophyte algae.</title>
        <authorList>
            <person name="Puginier C."/>
            <person name="Libourel C."/>
            <person name="Otte J."/>
            <person name="Skaloud P."/>
            <person name="Haon M."/>
            <person name="Grisel S."/>
            <person name="Petersen M."/>
            <person name="Berrin J.G."/>
            <person name="Delaux P.M."/>
            <person name="Dal Grande F."/>
            <person name="Keller J."/>
        </authorList>
    </citation>
    <scope>NUCLEOTIDE SEQUENCE [LARGE SCALE GENOMIC DNA]</scope>
    <source>
        <strain evidence="3 4">SAG 2145</strain>
    </source>
</reference>
<keyword evidence="4" id="KW-1185">Reference proteome</keyword>
<dbReference type="PANTHER" id="PTHR13061">
    <property type="entry name" value="DYNACTIN SUBUNIT P25"/>
    <property type="match status" value="1"/>
</dbReference>
<dbReference type="PANTHER" id="PTHR13061:SF29">
    <property type="entry name" value="GAMMA CARBONIC ANHYDRASE-LIKE 1, MITOCHONDRIAL-RELATED"/>
    <property type="match status" value="1"/>
</dbReference>
<comment type="subcellular location">
    <subcellularLocation>
        <location evidence="2">Mitochondrion membrane</location>
        <topology evidence="2">Peripheral membrane protein</topology>
        <orientation evidence="2">Matrix side</orientation>
    </subcellularLocation>
</comment>